<dbReference type="InterPro" id="IPR002355">
    <property type="entry name" value="Cu_oxidase_Cu_BS"/>
</dbReference>
<keyword evidence="12" id="KW-0472">Membrane</keyword>
<evidence type="ECO:0000256" key="11">
    <source>
        <dbReference type="ARBA" id="ARBA00023065"/>
    </source>
</evidence>
<feature type="chain" id="PRO_5039029576" description="Ceruloplasmin" evidence="15">
    <location>
        <begin position="19"/>
        <end position="1100"/>
    </location>
</feature>
<sequence length="1100" mass="124498">MLAVLGLTVTVVVMKVTSKNSHGDEDGTIKMNHLESSMYETSGNFIYRDYFLRAEKVEWDYFPVGQNLADFNSEYINDTLVNKPDRVGSRYWKYVYKRYTDSSYVNEIPRDKSFGFVGPLIRAEVGDILRIHFRNDISIPASVHPHGVQYSKMNEGALYEDGTNGSSKMDEQVAPGESYTYSWKITAGYAPRDGDPNCIPFAYHSHVNPDLEVNAGLLGLLIICRQGVLDSKGQRSDVHREVVLYFDSIDEGDSWLTQENLYRCGDPNECQRLFESDDPDFMESLKKDSINGYMYGNMPGLSVCAGDLVALYLFSLSAELHPVNILGQTFIEHGHRKAVEGLWSATFRHVEMEARNVGRWLVQCMNSEHNRNGMKVYLTVEDCGKQISSQLNGKVREYFIMAETEEWNYAPSGVNAFQSNLPLILRNSDSEIYFTKNYKGKRLIGGKYFKSRFNQYSDVGFRTKTIRRPEESHLGLLGPVIRAEVGDTVRIHLKNRCPHDVSMYLQGVSLEITQNGVESKIEIDSVSHTKGNFVKPNLASTYLFYVPWSFAPGDNDPDCLTYIYHSNANLERDVSSGLIGPLLICKSGALDTVTGRQKFVDRELFLFFSSIDENMSWHIRSNIAMYVNSRVNTVNITDEDFIESNVMRSVNGRSYGNLEGLNMCRNDVAVWHIMSFGQTEGNHAVTFNGNNVNIDGINRDSHVIISGQALSLEMKPTNVGNWSVFCHNTYHFDAGMTALYHVNTCGDESYHFYHVTGNVRRYFIAAVEEKWDYSPRTIHPLDGSNYSHPSHHQYNRVQKDGKFIGSVYTKAVYREYTDATFKQQKSRSADEIHLGLLGPAIKANVGDTLLVTFRNDATRAYSIHPQGLLYNKRNEGMTYNDGQNDHAGNYIAPGSTFTYRWEVPSSSGPTSNGQNCINFMYHSAVDPVRDVYSGLIGPIVICRPGILDEHGKRTDSVEKEFSLLFMAFDENKSWYIQQNINENCPNATTSTPEFEESNKYDSINARIYNNLDGLIAKSGDNVAWYIMGLGENEDIHTVHFHGHTYTYRSGLTRDGDVIEVFPGTYETVEMFVTVPGTWLIHCHVGQHMKDGMVTTYTVTD</sequence>
<dbReference type="SUPFAM" id="SSF49503">
    <property type="entry name" value="Cupredoxins"/>
    <property type="match status" value="6"/>
</dbReference>
<evidence type="ECO:0000313" key="19">
    <source>
        <dbReference type="Proteomes" id="UP000828390"/>
    </source>
</evidence>
<dbReference type="PROSITE" id="PS00080">
    <property type="entry name" value="MULTICOPPER_OXIDASE2"/>
    <property type="match status" value="1"/>
</dbReference>
<dbReference type="GO" id="GO:0005507">
    <property type="term" value="F:copper ion binding"/>
    <property type="evidence" value="ECO:0007669"/>
    <property type="project" value="InterPro"/>
</dbReference>
<evidence type="ECO:0000256" key="3">
    <source>
        <dbReference type="ARBA" id="ARBA00010609"/>
    </source>
</evidence>
<dbReference type="FunFam" id="2.60.40.420:FF:000028">
    <property type="entry name" value="Ceruloplasmin"/>
    <property type="match status" value="2"/>
</dbReference>
<reference evidence="18" key="2">
    <citation type="submission" date="2020-11" db="EMBL/GenBank/DDBJ databases">
        <authorList>
            <person name="McCartney M.A."/>
            <person name="Auch B."/>
            <person name="Kono T."/>
            <person name="Mallez S."/>
            <person name="Becker A."/>
            <person name="Gohl D.M."/>
            <person name="Silverstein K.A.T."/>
            <person name="Koren S."/>
            <person name="Bechman K.B."/>
            <person name="Herman A."/>
            <person name="Abrahante J.E."/>
            <person name="Garbe J."/>
        </authorList>
    </citation>
    <scope>NUCLEOTIDE SEQUENCE</scope>
    <source>
        <strain evidence="18">Duluth1</strain>
        <tissue evidence="18">Whole animal</tissue>
    </source>
</reference>
<dbReference type="InterPro" id="IPR045087">
    <property type="entry name" value="Cu-oxidase_fam"/>
</dbReference>
<evidence type="ECO:0000256" key="15">
    <source>
        <dbReference type="SAM" id="SignalP"/>
    </source>
</evidence>
<dbReference type="Pfam" id="PF07731">
    <property type="entry name" value="Cu-oxidase_2"/>
    <property type="match status" value="1"/>
</dbReference>
<evidence type="ECO:0000313" key="18">
    <source>
        <dbReference type="EMBL" id="KAH3853725.1"/>
    </source>
</evidence>
<feature type="domain" description="Plastocyanin-like" evidence="17">
    <location>
        <begin position="476"/>
        <end position="584"/>
    </location>
</feature>
<evidence type="ECO:0000256" key="10">
    <source>
        <dbReference type="ARBA" id="ARBA00023002"/>
    </source>
</evidence>
<evidence type="ECO:0000256" key="12">
    <source>
        <dbReference type="ARBA" id="ARBA00023136"/>
    </source>
</evidence>
<keyword evidence="19" id="KW-1185">Reference proteome</keyword>
<evidence type="ECO:0000256" key="4">
    <source>
        <dbReference type="ARBA" id="ARBA00022448"/>
    </source>
</evidence>
<dbReference type="Pfam" id="PF07732">
    <property type="entry name" value="Cu-oxidase_3"/>
    <property type="match status" value="3"/>
</dbReference>
<dbReference type="Proteomes" id="UP000828390">
    <property type="component" value="Unassembled WGS sequence"/>
</dbReference>
<keyword evidence="11" id="KW-0406">Ion transport</keyword>
<keyword evidence="10" id="KW-0560">Oxidoreductase</keyword>
<accession>A0A9D4R597</accession>
<dbReference type="PANTHER" id="PTHR11709:SF504">
    <property type="entry name" value="PLASTOCYANIN-LIKE DOMAIN-CONTAINING PROTEIN"/>
    <property type="match status" value="1"/>
</dbReference>
<evidence type="ECO:0000256" key="8">
    <source>
        <dbReference type="ARBA" id="ARBA00022737"/>
    </source>
</evidence>
<comment type="subcellular location">
    <subcellularLocation>
        <location evidence="2">Membrane</location>
        <topology evidence="2">Single-pass membrane protein</topology>
    </subcellularLocation>
</comment>
<keyword evidence="13" id="KW-1015">Disulfide bond</keyword>
<feature type="domain" description="Plastocyanin-like" evidence="17">
    <location>
        <begin position="816"/>
        <end position="942"/>
    </location>
</feature>
<evidence type="ECO:0000256" key="1">
    <source>
        <dbReference type="ARBA" id="ARBA00001935"/>
    </source>
</evidence>
<comment type="cofactor">
    <cofactor evidence="1">
        <name>Cu cation</name>
        <dbReference type="ChEBI" id="CHEBI:23378"/>
    </cofactor>
</comment>
<name>A0A9D4R597_DREPO</name>
<dbReference type="InterPro" id="IPR033138">
    <property type="entry name" value="Cu_oxidase_CS"/>
</dbReference>
<organism evidence="18 19">
    <name type="scientific">Dreissena polymorpha</name>
    <name type="common">Zebra mussel</name>
    <name type="synonym">Mytilus polymorpha</name>
    <dbReference type="NCBI Taxonomy" id="45954"/>
    <lineage>
        <taxon>Eukaryota</taxon>
        <taxon>Metazoa</taxon>
        <taxon>Spiralia</taxon>
        <taxon>Lophotrochozoa</taxon>
        <taxon>Mollusca</taxon>
        <taxon>Bivalvia</taxon>
        <taxon>Autobranchia</taxon>
        <taxon>Heteroconchia</taxon>
        <taxon>Euheterodonta</taxon>
        <taxon>Imparidentia</taxon>
        <taxon>Neoheterodontei</taxon>
        <taxon>Myida</taxon>
        <taxon>Dreissenoidea</taxon>
        <taxon>Dreissenidae</taxon>
        <taxon>Dreissena</taxon>
    </lineage>
</organism>
<evidence type="ECO:0000256" key="14">
    <source>
        <dbReference type="ARBA" id="ARBA00023180"/>
    </source>
</evidence>
<dbReference type="InterPro" id="IPR008972">
    <property type="entry name" value="Cupredoxin"/>
</dbReference>
<keyword evidence="14" id="KW-0325">Glycoprotein</keyword>
<keyword evidence="6" id="KW-0479">Metal-binding</keyword>
<comment type="caution">
    <text evidence="18">The sequence shown here is derived from an EMBL/GenBank/DDBJ whole genome shotgun (WGS) entry which is preliminary data.</text>
</comment>
<evidence type="ECO:0000256" key="5">
    <source>
        <dbReference type="ARBA" id="ARBA00022692"/>
    </source>
</evidence>
<dbReference type="GO" id="GO:0006826">
    <property type="term" value="P:iron ion transport"/>
    <property type="evidence" value="ECO:0007669"/>
    <property type="project" value="TreeGrafter"/>
</dbReference>
<evidence type="ECO:0000259" key="16">
    <source>
        <dbReference type="Pfam" id="PF07731"/>
    </source>
</evidence>
<feature type="domain" description="Plastocyanin-like" evidence="16">
    <location>
        <begin position="998"/>
        <end position="1099"/>
    </location>
</feature>
<evidence type="ECO:0000256" key="7">
    <source>
        <dbReference type="ARBA" id="ARBA00022729"/>
    </source>
</evidence>
<evidence type="ECO:0000256" key="13">
    <source>
        <dbReference type="ARBA" id="ARBA00023157"/>
    </source>
</evidence>
<keyword evidence="9" id="KW-1133">Transmembrane helix</keyword>
<evidence type="ECO:0008006" key="20">
    <source>
        <dbReference type="Google" id="ProtNLM"/>
    </source>
</evidence>
<keyword evidence="7 15" id="KW-0732">Signal</keyword>
<feature type="domain" description="Plastocyanin-like" evidence="17">
    <location>
        <begin position="116"/>
        <end position="224"/>
    </location>
</feature>
<dbReference type="EMBL" id="JAIWYP010000003">
    <property type="protein sequence ID" value="KAH3853725.1"/>
    <property type="molecule type" value="Genomic_DNA"/>
</dbReference>
<dbReference type="InterPro" id="IPR011706">
    <property type="entry name" value="Cu-oxidase_C"/>
</dbReference>
<dbReference type="GO" id="GO:0005886">
    <property type="term" value="C:plasma membrane"/>
    <property type="evidence" value="ECO:0007669"/>
    <property type="project" value="TreeGrafter"/>
</dbReference>
<dbReference type="PROSITE" id="PS00079">
    <property type="entry name" value="MULTICOPPER_OXIDASE1"/>
    <property type="match status" value="3"/>
</dbReference>
<evidence type="ECO:0000256" key="6">
    <source>
        <dbReference type="ARBA" id="ARBA00022723"/>
    </source>
</evidence>
<dbReference type="Gene3D" id="2.60.40.420">
    <property type="entry name" value="Cupredoxins - blue copper proteins"/>
    <property type="match status" value="4"/>
</dbReference>
<reference evidence="18" key="1">
    <citation type="journal article" date="2019" name="bioRxiv">
        <title>The Genome of the Zebra Mussel, Dreissena polymorpha: A Resource for Invasive Species Research.</title>
        <authorList>
            <person name="McCartney M.A."/>
            <person name="Auch B."/>
            <person name="Kono T."/>
            <person name="Mallez S."/>
            <person name="Zhang Y."/>
            <person name="Obille A."/>
            <person name="Becker A."/>
            <person name="Abrahante J.E."/>
            <person name="Garbe J."/>
            <person name="Badalamenti J.P."/>
            <person name="Herman A."/>
            <person name="Mangelson H."/>
            <person name="Liachko I."/>
            <person name="Sullivan S."/>
            <person name="Sone E.D."/>
            <person name="Koren S."/>
            <person name="Silverstein K.A.T."/>
            <person name="Beckman K.B."/>
            <person name="Gohl D.M."/>
        </authorList>
    </citation>
    <scope>NUCLEOTIDE SEQUENCE</scope>
    <source>
        <strain evidence="18">Duluth1</strain>
        <tissue evidence="18">Whole animal</tissue>
    </source>
</reference>
<dbReference type="AlphaFoldDB" id="A0A9D4R597"/>
<comment type="similarity">
    <text evidence="3">Belongs to the multicopper oxidase family.</text>
</comment>
<keyword evidence="5" id="KW-0812">Transmembrane</keyword>
<keyword evidence="8" id="KW-0677">Repeat</keyword>
<keyword evidence="4" id="KW-0813">Transport</keyword>
<evidence type="ECO:0000256" key="9">
    <source>
        <dbReference type="ARBA" id="ARBA00022989"/>
    </source>
</evidence>
<dbReference type="FunFam" id="2.60.40.420:FF:000002">
    <property type="entry name" value="Hephaestin like 1"/>
    <property type="match status" value="1"/>
</dbReference>
<protein>
    <recommendedName>
        <fullName evidence="20">Ceruloplasmin</fullName>
    </recommendedName>
</protein>
<evidence type="ECO:0000256" key="2">
    <source>
        <dbReference type="ARBA" id="ARBA00004167"/>
    </source>
</evidence>
<proteinExistence type="inferred from homology"/>
<gene>
    <name evidence="18" type="ORF">DPMN_096257</name>
</gene>
<dbReference type="InterPro" id="IPR011707">
    <property type="entry name" value="Cu-oxidase-like_N"/>
</dbReference>
<feature type="signal peptide" evidence="15">
    <location>
        <begin position="1"/>
        <end position="18"/>
    </location>
</feature>
<evidence type="ECO:0000259" key="17">
    <source>
        <dbReference type="Pfam" id="PF07732"/>
    </source>
</evidence>
<dbReference type="PANTHER" id="PTHR11709">
    <property type="entry name" value="MULTI-COPPER OXIDASE"/>
    <property type="match status" value="1"/>
</dbReference>
<dbReference type="GO" id="GO:0016491">
    <property type="term" value="F:oxidoreductase activity"/>
    <property type="evidence" value="ECO:0007669"/>
    <property type="project" value="UniProtKB-KW"/>
</dbReference>